<dbReference type="PANTHER" id="PTHR43547">
    <property type="entry name" value="TWO-COMPONENT HISTIDINE KINASE"/>
    <property type="match status" value="1"/>
</dbReference>
<protein>
    <recommendedName>
        <fullName evidence="3">Histidine kinase/HSP90-like ATPase domain-containing protein</fullName>
    </recommendedName>
</protein>
<dbReference type="Gene3D" id="3.30.565.10">
    <property type="entry name" value="Histidine kinase-like ATPase, C-terminal domain"/>
    <property type="match status" value="1"/>
</dbReference>
<name>A0ABS7K6M0_9BACI</name>
<feature type="compositionally biased region" description="Polar residues" evidence="2">
    <location>
        <begin position="26"/>
        <end position="38"/>
    </location>
</feature>
<evidence type="ECO:0000313" key="5">
    <source>
        <dbReference type="Proteomes" id="UP000769780"/>
    </source>
</evidence>
<reference evidence="4 5" key="1">
    <citation type="submission" date="2020-07" db="EMBL/GenBank/DDBJ databases">
        <title>Fungal Genomes of the International Space Station.</title>
        <authorList>
            <person name="Seuylemezian A."/>
            <person name="Singh N.K."/>
            <person name="Wood J."/>
            <person name="Venkateswaran K."/>
        </authorList>
    </citation>
    <scope>NUCLEOTIDE SEQUENCE [LARGE SCALE GENOMIC DNA]</scope>
    <source>
        <strain evidence="4 5">PL-B2</strain>
    </source>
</reference>
<evidence type="ECO:0000256" key="1">
    <source>
        <dbReference type="ARBA" id="ARBA00022553"/>
    </source>
</evidence>
<dbReference type="EMBL" id="JACWFH010000015">
    <property type="protein sequence ID" value="MBY0097823.1"/>
    <property type="molecule type" value="Genomic_DNA"/>
</dbReference>
<dbReference type="Proteomes" id="UP000769780">
    <property type="component" value="Unassembled WGS sequence"/>
</dbReference>
<dbReference type="InterPro" id="IPR003594">
    <property type="entry name" value="HATPase_dom"/>
</dbReference>
<dbReference type="Pfam" id="PF02518">
    <property type="entry name" value="HATPase_c"/>
    <property type="match status" value="1"/>
</dbReference>
<feature type="compositionally biased region" description="Basic and acidic residues" evidence="2">
    <location>
        <begin position="16"/>
        <end position="25"/>
    </location>
</feature>
<dbReference type="PANTHER" id="PTHR43547:SF2">
    <property type="entry name" value="HYBRID SIGNAL TRANSDUCTION HISTIDINE KINASE C"/>
    <property type="match status" value="1"/>
</dbReference>
<accession>A0ABS7K6M0</accession>
<comment type="caution">
    <text evidence="4">The sequence shown here is derived from an EMBL/GenBank/DDBJ whole genome shotgun (WGS) entry which is preliminary data.</text>
</comment>
<proteinExistence type="predicted"/>
<keyword evidence="1" id="KW-0597">Phosphoprotein</keyword>
<organism evidence="4 5">
    <name type="scientific">Mesobacillus maritimus</name>
    <dbReference type="NCBI Taxonomy" id="1643336"/>
    <lineage>
        <taxon>Bacteria</taxon>
        <taxon>Bacillati</taxon>
        <taxon>Bacillota</taxon>
        <taxon>Bacilli</taxon>
        <taxon>Bacillales</taxon>
        <taxon>Bacillaceae</taxon>
        <taxon>Mesobacillus</taxon>
    </lineage>
</organism>
<keyword evidence="5" id="KW-1185">Reference proteome</keyword>
<evidence type="ECO:0000313" key="4">
    <source>
        <dbReference type="EMBL" id="MBY0097823.1"/>
    </source>
</evidence>
<evidence type="ECO:0000256" key="2">
    <source>
        <dbReference type="SAM" id="MobiDB-lite"/>
    </source>
</evidence>
<dbReference type="InterPro" id="IPR036890">
    <property type="entry name" value="HATPase_C_sf"/>
</dbReference>
<feature type="domain" description="Histidine kinase/HSP90-like ATPase" evidence="3">
    <location>
        <begin position="32"/>
        <end position="74"/>
    </location>
</feature>
<gene>
    <name evidence="4" type="ORF">H0185_13545</name>
</gene>
<sequence length="80" mass="8607">MTSISAIVRPFSYSSKAKDKQKRPDSNNQNEKSRSAFTGGSGLGLAIAKNIVDLHGGSIEVNSTTGKTTFTVKILHRNIK</sequence>
<dbReference type="SUPFAM" id="SSF55874">
    <property type="entry name" value="ATPase domain of HSP90 chaperone/DNA topoisomerase II/histidine kinase"/>
    <property type="match status" value="1"/>
</dbReference>
<feature type="region of interest" description="Disordered" evidence="2">
    <location>
        <begin position="1"/>
        <end position="41"/>
    </location>
</feature>
<evidence type="ECO:0000259" key="3">
    <source>
        <dbReference type="Pfam" id="PF02518"/>
    </source>
</evidence>